<evidence type="ECO:0000256" key="3">
    <source>
        <dbReference type="HAMAP-Rule" id="MF_03057"/>
    </source>
</evidence>
<dbReference type="FunFam" id="1.10.150.250:FF:000004">
    <property type="entry name" value="Succinate dehydrogenase assembly factor 2, mitochondrial"/>
    <property type="match status" value="1"/>
</dbReference>
<feature type="region of interest" description="Disordered" evidence="4">
    <location>
        <begin position="87"/>
        <end position="107"/>
    </location>
</feature>
<keyword evidence="1 3" id="KW-0496">Mitochondrion</keyword>
<proteinExistence type="inferred from homology"/>
<dbReference type="GO" id="GO:0006099">
    <property type="term" value="P:tricarboxylic acid cycle"/>
    <property type="evidence" value="ECO:0007669"/>
    <property type="project" value="TreeGrafter"/>
</dbReference>
<sequence length="241" mass="27522">MYTIRLIIGDSGASGLVYRYLIVESSSLKKDNMWKIPVSLVYNNYSKISSPTIKRNFQSRSINLIPLHCHHFKSIVRPTRLLRQKYTTASDNSSSPLSSTSSGDTTISTRQKRIARLLYQSRKRGILETDLLLSTFASAHLSSLSDKQLDEYESLMSIPDWDIYYLAVGKKSVDQVEFIRSGIVRLNTSNKDDVAENIEAWKNSEILKMLRDHVKNRISVVENGQEKKKTGVLRMPDLKFD</sequence>
<dbReference type="AlphaFoldDB" id="A0A9N8WTQ5"/>
<evidence type="ECO:0000313" key="5">
    <source>
        <dbReference type="EMBL" id="CAG8494779.1"/>
    </source>
</evidence>
<evidence type="ECO:0000256" key="2">
    <source>
        <dbReference type="ARBA" id="ARBA00023186"/>
    </source>
</evidence>
<comment type="function">
    <text evidence="3">Plays an essential role in the assembly of succinate dehydrogenase (SDH), an enzyme complex (also referred to as respiratory complex II) that is a component of both the tricarboxylic acid (TCA) cycle and the mitochondrial electron transport chain, and which couples the oxidation of succinate to fumarate with the reduction of ubiquinone (coenzyme Q) to ubiquinol. Required for flavinylation (covalent attachment of FAD) of the flavoprotein subunit of the SDH catalytic dimer.</text>
</comment>
<dbReference type="GO" id="GO:0005759">
    <property type="term" value="C:mitochondrial matrix"/>
    <property type="evidence" value="ECO:0007669"/>
    <property type="project" value="UniProtKB-SubCell"/>
</dbReference>
<dbReference type="InterPro" id="IPR005631">
    <property type="entry name" value="SDH"/>
</dbReference>
<dbReference type="HAMAP" id="MF_03057">
    <property type="entry name" value="SDHAF2"/>
    <property type="match status" value="1"/>
</dbReference>
<keyword evidence="2 3" id="KW-0143">Chaperone</keyword>
<keyword evidence="6" id="KW-1185">Reference proteome</keyword>
<dbReference type="PANTHER" id="PTHR12469">
    <property type="entry name" value="PROTEIN EMI5 HOMOLOG, MITOCHONDRIAL"/>
    <property type="match status" value="1"/>
</dbReference>
<evidence type="ECO:0000256" key="1">
    <source>
        <dbReference type="ARBA" id="ARBA00023128"/>
    </source>
</evidence>
<evidence type="ECO:0000256" key="4">
    <source>
        <dbReference type="SAM" id="MobiDB-lite"/>
    </source>
</evidence>
<dbReference type="OrthoDB" id="284292at2759"/>
<dbReference type="SUPFAM" id="SSF109910">
    <property type="entry name" value="YgfY-like"/>
    <property type="match status" value="1"/>
</dbReference>
<comment type="subunit">
    <text evidence="3">Interacts with the flavoprotein subunit within the SDH catalytic dimer.</text>
</comment>
<dbReference type="InterPro" id="IPR028882">
    <property type="entry name" value="SDHAF2"/>
</dbReference>
<comment type="subcellular location">
    <subcellularLocation>
        <location evidence="3">Mitochondrion matrix</location>
    </subcellularLocation>
</comment>
<organism evidence="5 6">
    <name type="scientific">Ambispora leptoticha</name>
    <dbReference type="NCBI Taxonomy" id="144679"/>
    <lineage>
        <taxon>Eukaryota</taxon>
        <taxon>Fungi</taxon>
        <taxon>Fungi incertae sedis</taxon>
        <taxon>Mucoromycota</taxon>
        <taxon>Glomeromycotina</taxon>
        <taxon>Glomeromycetes</taxon>
        <taxon>Archaeosporales</taxon>
        <taxon>Ambisporaceae</taxon>
        <taxon>Ambispora</taxon>
    </lineage>
</organism>
<dbReference type="Pfam" id="PF03937">
    <property type="entry name" value="Sdh5"/>
    <property type="match status" value="1"/>
</dbReference>
<reference evidence="5" key="1">
    <citation type="submission" date="2021-06" db="EMBL/GenBank/DDBJ databases">
        <authorList>
            <person name="Kallberg Y."/>
            <person name="Tangrot J."/>
            <person name="Rosling A."/>
        </authorList>
    </citation>
    <scope>NUCLEOTIDE SEQUENCE</scope>
    <source>
        <strain evidence="5">FL130A</strain>
    </source>
</reference>
<accession>A0A9N8WTQ5</accession>
<comment type="similarity">
    <text evidence="3">Belongs to the SDHAF2 family.</text>
</comment>
<dbReference type="Gene3D" id="1.10.150.250">
    <property type="entry name" value="Flavinator of succinate dehydrogenase"/>
    <property type="match status" value="1"/>
</dbReference>
<comment type="caution">
    <text evidence="5">The sequence shown here is derived from an EMBL/GenBank/DDBJ whole genome shotgun (WGS) entry which is preliminary data.</text>
</comment>
<gene>
    <name evidence="5" type="ORF">ALEPTO_LOCUS3173</name>
</gene>
<evidence type="ECO:0000313" key="6">
    <source>
        <dbReference type="Proteomes" id="UP000789508"/>
    </source>
</evidence>
<name>A0A9N8WTQ5_9GLOM</name>
<dbReference type="GO" id="GO:0006121">
    <property type="term" value="P:mitochondrial electron transport, succinate to ubiquinone"/>
    <property type="evidence" value="ECO:0007669"/>
    <property type="project" value="UniProtKB-UniRule"/>
</dbReference>
<dbReference type="GO" id="GO:0034553">
    <property type="term" value="P:mitochondrial respiratory chain complex II assembly"/>
    <property type="evidence" value="ECO:0007669"/>
    <property type="project" value="TreeGrafter"/>
</dbReference>
<dbReference type="InterPro" id="IPR036714">
    <property type="entry name" value="SDH_sf"/>
</dbReference>
<dbReference type="PANTHER" id="PTHR12469:SF2">
    <property type="entry name" value="SUCCINATE DEHYDROGENASE ASSEMBLY FACTOR 2, MITOCHONDRIAL"/>
    <property type="match status" value="1"/>
</dbReference>
<dbReference type="EMBL" id="CAJVPS010000560">
    <property type="protein sequence ID" value="CAG8494779.1"/>
    <property type="molecule type" value="Genomic_DNA"/>
</dbReference>
<protein>
    <recommendedName>
        <fullName evidence="3">Succinate dehydrogenase assembly factor 2, mitochondrial</fullName>
        <shortName evidence="3">SDH assembly factor 2</shortName>
        <shortName evidence="3">SDHAF2</shortName>
    </recommendedName>
</protein>
<dbReference type="Proteomes" id="UP000789508">
    <property type="component" value="Unassembled WGS sequence"/>
</dbReference>